<protein>
    <recommendedName>
        <fullName evidence="4 7">Signal peptidase I</fullName>
        <ecNumber evidence="3 7">3.4.21.89</ecNumber>
    </recommendedName>
</protein>
<dbReference type="PRINTS" id="PR00727">
    <property type="entry name" value="LEADERPTASE"/>
</dbReference>
<feature type="transmembrane region" description="Helical" evidence="7">
    <location>
        <begin position="506"/>
        <end position="523"/>
    </location>
</feature>
<feature type="transmembrane region" description="Helical" evidence="7">
    <location>
        <begin position="6"/>
        <end position="25"/>
    </location>
</feature>
<dbReference type="SUPFAM" id="SSF51306">
    <property type="entry name" value="LexA/Signal peptidase"/>
    <property type="match status" value="1"/>
</dbReference>
<reference evidence="9 10" key="1">
    <citation type="submission" date="2019-09" db="EMBL/GenBank/DDBJ databases">
        <authorList>
            <person name="Cao W.R."/>
        </authorList>
    </citation>
    <scope>NUCLEOTIDE SEQUENCE [LARGE SCALE GENOMIC DNA]</scope>
    <source>
        <strain evidence="10">a4</strain>
    </source>
</reference>
<evidence type="ECO:0000256" key="1">
    <source>
        <dbReference type="ARBA" id="ARBA00000677"/>
    </source>
</evidence>
<dbReference type="EMBL" id="WAAU01000028">
    <property type="protein sequence ID" value="KAB1154686.1"/>
    <property type="molecule type" value="Genomic_DNA"/>
</dbReference>
<dbReference type="GO" id="GO:0006465">
    <property type="term" value="P:signal peptide processing"/>
    <property type="evidence" value="ECO:0007669"/>
    <property type="project" value="InterPro"/>
</dbReference>
<feature type="active site" evidence="6">
    <location>
        <position position="153"/>
    </location>
</feature>
<organism evidence="9 10">
    <name type="scientific">Tenacibaculum aiptasiae</name>
    <dbReference type="NCBI Taxonomy" id="426481"/>
    <lineage>
        <taxon>Bacteria</taxon>
        <taxon>Pseudomonadati</taxon>
        <taxon>Bacteroidota</taxon>
        <taxon>Flavobacteriia</taxon>
        <taxon>Flavobacteriales</taxon>
        <taxon>Flavobacteriaceae</taxon>
        <taxon>Tenacibaculum</taxon>
    </lineage>
</organism>
<dbReference type="Gene3D" id="2.10.109.10">
    <property type="entry name" value="Umud Fragment, subunit A"/>
    <property type="match status" value="2"/>
</dbReference>
<dbReference type="InterPro" id="IPR019757">
    <property type="entry name" value="Pept_S26A_signal_pept_1_Lys-AS"/>
</dbReference>
<dbReference type="OrthoDB" id="9802919at2"/>
<dbReference type="PROSITE" id="PS00760">
    <property type="entry name" value="SPASE_I_2"/>
    <property type="match status" value="1"/>
</dbReference>
<dbReference type="GO" id="GO:0016020">
    <property type="term" value="C:membrane"/>
    <property type="evidence" value="ECO:0007669"/>
    <property type="project" value="UniProtKB-SubCell"/>
</dbReference>
<evidence type="ECO:0000256" key="2">
    <source>
        <dbReference type="ARBA" id="ARBA00009370"/>
    </source>
</evidence>
<feature type="transmembrane region" description="Helical" evidence="7">
    <location>
        <begin position="125"/>
        <end position="143"/>
    </location>
</feature>
<dbReference type="InterPro" id="IPR000223">
    <property type="entry name" value="Pept_S26A_signal_pept_1"/>
</dbReference>
<evidence type="ECO:0000256" key="7">
    <source>
        <dbReference type="RuleBase" id="RU362042"/>
    </source>
</evidence>
<keyword evidence="7" id="KW-0472">Membrane</keyword>
<evidence type="ECO:0000259" key="8">
    <source>
        <dbReference type="Pfam" id="PF10502"/>
    </source>
</evidence>
<feature type="transmembrane region" description="Helical" evidence="7">
    <location>
        <begin position="88"/>
        <end position="105"/>
    </location>
</feature>
<keyword evidence="10" id="KW-1185">Reference proteome</keyword>
<evidence type="ECO:0000256" key="5">
    <source>
        <dbReference type="ARBA" id="ARBA00022801"/>
    </source>
</evidence>
<evidence type="ECO:0000313" key="10">
    <source>
        <dbReference type="Proteomes" id="UP000467305"/>
    </source>
</evidence>
<dbReference type="Pfam" id="PF10502">
    <property type="entry name" value="Peptidase_S26"/>
    <property type="match status" value="2"/>
</dbReference>
<keyword evidence="7" id="KW-1133">Transmembrane helix</keyword>
<dbReference type="NCBIfam" id="TIGR02227">
    <property type="entry name" value="sigpep_I_bact"/>
    <property type="match status" value="1"/>
</dbReference>
<keyword evidence="5 7" id="KW-0378">Hydrolase</keyword>
<name>A0A7J5AAU9_9FLAO</name>
<dbReference type="EC" id="3.4.21.89" evidence="3 7"/>
<dbReference type="InterPro" id="IPR036286">
    <property type="entry name" value="LexA/Signal_pep-like_sf"/>
</dbReference>
<comment type="caution">
    <text evidence="7">Lacks conserved residue(s) required for the propagation of feature annotation.</text>
</comment>
<gene>
    <name evidence="9" type="primary">lepB</name>
    <name evidence="9" type="ORF">F7018_14275</name>
</gene>
<dbReference type="CDD" id="cd06530">
    <property type="entry name" value="S26_SPase_I"/>
    <property type="match status" value="2"/>
</dbReference>
<comment type="similarity">
    <text evidence="2 7">Belongs to the peptidase S26 family.</text>
</comment>
<keyword evidence="7" id="KW-0645">Protease</keyword>
<evidence type="ECO:0000313" key="9">
    <source>
        <dbReference type="EMBL" id="KAB1154686.1"/>
    </source>
</evidence>
<dbReference type="Pfam" id="PF18936">
    <property type="entry name" value="DUF5684"/>
    <property type="match status" value="1"/>
</dbReference>
<evidence type="ECO:0000256" key="6">
    <source>
        <dbReference type="PIRSR" id="PIRSR600223-1"/>
    </source>
</evidence>
<accession>A0A7J5AAU9</accession>
<dbReference type="RefSeq" id="WP_150900768.1">
    <property type="nucleotide sequence ID" value="NZ_WAAU01000028.1"/>
</dbReference>
<evidence type="ECO:0000256" key="4">
    <source>
        <dbReference type="ARBA" id="ARBA00019232"/>
    </source>
</evidence>
<keyword evidence="7" id="KW-0812">Transmembrane</keyword>
<dbReference type="InterPro" id="IPR043739">
    <property type="entry name" value="DUF5684"/>
</dbReference>
<dbReference type="GO" id="GO:0009003">
    <property type="term" value="F:signal peptidase activity"/>
    <property type="evidence" value="ECO:0007669"/>
    <property type="project" value="UniProtKB-EC"/>
</dbReference>
<feature type="active site" evidence="6">
    <location>
        <position position="263"/>
    </location>
</feature>
<sequence>MTFTEWFIFFLILQVIHFLGTWKLYVRAGRQAWEAAIPVYNAIILMQIINRPKWWVILLFFPIVNLLMFPIIWVETCRSFGFNQRKDTILVILTLGLYIYYINYATEAKYIENRSLEPRSELGEWVSSIAFAIIAATLVHTYFMQPYTIPTSSLEKTLLVGDYLFVSKFHYGARVPNTVVAAPMAHDTIPGLGVKSYLSNDKNEDSFLNKFSLPYMRLPGFQKIKRNDIVVFSWPADTLALMWGDNSGKPTYKPIDKRTNYVKRATGIPGDSLEVRDGYVYINGKKTVLPDRAKPQWYFKVDTDGKDLPMSVINEYNKNGEGKMSNDRAFYYFNLTDNEAKSLSKNPLVKSVTKYIKPKGFYDKSVFPHSPKYAWSGDNFGPIYIPKKGATVELNENTIPFYEQIIRRYENNDLTIFGNNIYINGKKAKTYTFKQDYYWMMGDNRQNSLDARNWGYVPIDHVVGKPVMIWLSWDPNISILDFGAKIKSIRWDRMFTTVGGSGKPTSYLWVVILLIAGYTVYSYRKGKKNKT</sequence>
<dbReference type="InterPro" id="IPR019533">
    <property type="entry name" value="Peptidase_S26"/>
</dbReference>
<dbReference type="GO" id="GO:0004252">
    <property type="term" value="F:serine-type endopeptidase activity"/>
    <property type="evidence" value="ECO:0007669"/>
    <property type="project" value="InterPro"/>
</dbReference>
<proteinExistence type="inferred from homology"/>
<evidence type="ECO:0000256" key="3">
    <source>
        <dbReference type="ARBA" id="ARBA00013208"/>
    </source>
</evidence>
<feature type="transmembrane region" description="Helical" evidence="7">
    <location>
        <begin position="55"/>
        <end position="76"/>
    </location>
</feature>
<dbReference type="AlphaFoldDB" id="A0A7J5AAU9"/>
<feature type="domain" description="Peptidase S26" evidence="8">
    <location>
        <begin position="123"/>
        <end position="299"/>
    </location>
</feature>
<dbReference type="PANTHER" id="PTHR43390:SF1">
    <property type="entry name" value="CHLOROPLAST PROCESSING PEPTIDASE"/>
    <property type="match status" value="1"/>
</dbReference>
<feature type="domain" description="Peptidase S26" evidence="8">
    <location>
        <begin position="428"/>
        <end position="470"/>
    </location>
</feature>
<comment type="subcellular location">
    <subcellularLocation>
        <location evidence="7">Membrane</location>
        <topology evidence="7">Single-pass type II membrane protein</topology>
    </subcellularLocation>
</comment>
<dbReference type="PANTHER" id="PTHR43390">
    <property type="entry name" value="SIGNAL PEPTIDASE I"/>
    <property type="match status" value="1"/>
</dbReference>
<comment type="catalytic activity">
    <reaction evidence="1 7">
        <text>Cleavage of hydrophobic, N-terminal signal or leader sequences from secreted and periplasmic proteins.</text>
        <dbReference type="EC" id="3.4.21.89"/>
    </reaction>
</comment>
<comment type="caution">
    <text evidence="9">The sequence shown here is derived from an EMBL/GenBank/DDBJ whole genome shotgun (WGS) entry which is preliminary data.</text>
</comment>
<dbReference type="Proteomes" id="UP000467305">
    <property type="component" value="Unassembled WGS sequence"/>
</dbReference>